<gene>
    <name evidence="2" type="ORF">A2949_00865</name>
</gene>
<dbReference type="AlphaFoldDB" id="A0A1F4XYI0"/>
<feature type="transmembrane region" description="Helical" evidence="1">
    <location>
        <begin position="67"/>
        <end position="84"/>
    </location>
</feature>
<evidence type="ECO:0000313" key="3">
    <source>
        <dbReference type="Proteomes" id="UP000178585"/>
    </source>
</evidence>
<feature type="transmembrane region" description="Helical" evidence="1">
    <location>
        <begin position="32"/>
        <end position="55"/>
    </location>
</feature>
<sequence length="87" mass="10488">MPEFLQYRAPLRWWQNPLYWDKNDEPQYLGDVLFLLFVHFFPFFAAFIFAAEIVGIDYVLTYDGAKVAAMWGAFLTLGWWWLLYRLP</sequence>
<keyword evidence="1" id="KW-0472">Membrane</keyword>
<keyword evidence="1" id="KW-0812">Transmembrane</keyword>
<dbReference type="Proteomes" id="UP000178585">
    <property type="component" value="Unassembled WGS sequence"/>
</dbReference>
<proteinExistence type="predicted"/>
<protein>
    <submittedName>
        <fullName evidence="2">Uncharacterized protein</fullName>
    </submittedName>
</protein>
<evidence type="ECO:0000313" key="2">
    <source>
        <dbReference type="EMBL" id="OGC86770.1"/>
    </source>
</evidence>
<keyword evidence="1" id="KW-1133">Transmembrane helix</keyword>
<evidence type="ECO:0000256" key="1">
    <source>
        <dbReference type="SAM" id="Phobius"/>
    </source>
</evidence>
<name>A0A1F4XYI0_9BACT</name>
<comment type="caution">
    <text evidence="2">The sequence shown here is derived from an EMBL/GenBank/DDBJ whole genome shotgun (WGS) entry which is preliminary data.</text>
</comment>
<dbReference type="STRING" id="1797245.A2949_00865"/>
<reference evidence="2 3" key="1">
    <citation type="journal article" date="2016" name="Nat. Commun.">
        <title>Thousands of microbial genomes shed light on interconnected biogeochemical processes in an aquifer system.</title>
        <authorList>
            <person name="Anantharaman K."/>
            <person name="Brown C.T."/>
            <person name="Hug L.A."/>
            <person name="Sharon I."/>
            <person name="Castelle C.J."/>
            <person name="Probst A.J."/>
            <person name="Thomas B.C."/>
            <person name="Singh A."/>
            <person name="Wilkins M.J."/>
            <person name="Karaoz U."/>
            <person name="Brodie E.L."/>
            <person name="Williams K.H."/>
            <person name="Hubbard S.S."/>
            <person name="Banfield J.F."/>
        </authorList>
    </citation>
    <scope>NUCLEOTIDE SEQUENCE [LARGE SCALE GENOMIC DNA]</scope>
</reference>
<organism evidence="2 3">
    <name type="scientific">Candidatus Adlerbacteria bacterium RIFCSPLOWO2_01_FULL_54_21b</name>
    <dbReference type="NCBI Taxonomy" id="1797245"/>
    <lineage>
        <taxon>Bacteria</taxon>
        <taxon>Candidatus Adleribacteriota</taxon>
    </lineage>
</organism>
<accession>A0A1F4XYI0</accession>
<dbReference type="EMBL" id="MEWZ01000014">
    <property type="protein sequence ID" value="OGC86770.1"/>
    <property type="molecule type" value="Genomic_DNA"/>
</dbReference>